<evidence type="ECO:0000313" key="3">
    <source>
        <dbReference type="Proteomes" id="UP000008281"/>
    </source>
</evidence>
<evidence type="ECO:0000313" key="2">
    <source>
        <dbReference type="EMBL" id="EFO93267.1"/>
    </source>
</evidence>
<organism evidence="3">
    <name type="scientific">Caenorhabditis remanei</name>
    <name type="common">Caenorhabditis vulgaris</name>
    <dbReference type="NCBI Taxonomy" id="31234"/>
    <lineage>
        <taxon>Eukaryota</taxon>
        <taxon>Metazoa</taxon>
        <taxon>Ecdysozoa</taxon>
        <taxon>Nematoda</taxon>
        <taxon>Chromadorea</taxon>
        <taxon>Rhabditida</taxon>
        <taxon>Rhabditina</taxon>
        <taxon>Rhabditomorpha</taxon>
        <taxon>Rhabditoidea</taxon>
        <taxon>Rhabditidae</taxon>
        <taxon>Peloderinae</taxon>
        <taxon>Caenorhabditis</taxon>
    </lineage>
</organism>
<feature type="compositionally biased region" description="Basic residues" evidence="1">
    <location>
        <begin position="247"/>
        <end position="259"/>
    </location>
</feature>
<sequence>MESIKENPPITNPPPKHPSTEDQLPLVEVKPSSDDISWKLFNIKVFHNELKFGSSHCLLRHQGDFFFLKKEQRIIMKDINKNYEDSEKSPEYKQGLVDQYRKLLTSFKNDIEMEKKTSQPLETGSVKKGNAKVFRSNKNSKKQDGTKGPDNKGVPPQKSIDESVLPSDLNNNARKTLDGKGSDQKRMWFHRRNKKKSHQPAKENDSLYQEQIAPEPTPLTEYQSCRKNSVIRASQLSLCSQASSTKNKSRNRRRFYYRNHIKEEKNEYDCPPIGEGSTTSKSIKSTKSSRNARVNDKKEDSTAKGITKEPNLVPETE</sequence>
<feature type="region of interest" description="Disordered" evidence="1">
    <location>
        <begin position="1"/>
        <end position="23"/>
    </location>
</feature>
<name>E3NCQ8_CAERE</name>
<evidence type="ECO:0000256" key="1">
    <source>
        <dbReference type="SAM" id="MobiDB-lite"/>
    </source>
</evidence>
<dbReference type="InParanoid" id="E3NCQ8"/>
<proteinExistence type="predicted"/>
<dbReference type="EMBL" id="DS268600">
    <property type="protein sequence ID" value="EFO93267.1"/>
    <property type="molecule type" value="Genomic_DNA"/>
</dbReference>
<dbReference type="AlphaFoldDB" id="E3NCQ8"/>
<dbReference type="HOGENOM" id="CLU_877831_0_0_1"/>
<feature type="compositionally biased region" description="Basic and acidic residues" evidence="1">
    <location>
        <begin position="293"/>
        <end position="302"/>
    </location>
</feature>
<feature type="compositionally biased region" description="Basic residues" evidence="1">
    <location>
        <begin position="187"/>
        <end position="199"/>
    </location>
</feature>
<feature type="compositionally biased region" description="Basic and acidic residues" evidence="1">
    <location>
        <begin position="175"/>
        <end position="186"/>
    </location>
</feature>
<feature type="region of interest" description="Disordered" evidence="1">
    <location>
        <begin position="115"/>
        <end position="209"/>
    </location>
</feature>
<gene>
    <name evidence="2" type="ORF">CRE_21538</name>
</gene>
<dbReference type="Proteomes" id="UP000008281">
    <property type="component" value="Unassembled WGS sequence"/>
</dbReference>
<feature type="region of interest" description="Disordered" evidence="1">
    <location>
        <begin position="240"/>
        <end position="317"/>
    </location>
</feature>
<reference evidence="2" key="1">
    <citation type="submission" date="2007-07" db="EMBL/GenBank/DDBJ databases">
        <title>PCAP assembly of the Caenorhabditis remanei genome.</title>
        <authorList>
            <consortium name="The Caenorhabditis remanei Sequencing Consortium"/>
            <person name="Wilson R.K."/>
        </authorList>
    </citation>
    <scope>NUCLEOTIDE SEQUENCE [LARGE SCALE GENOMIC DNA]</scope>
    <source>
        <strain evidence="2">PB4641</strain>
    </source>
</reference>
<protein>
    <submittedName>
        <fullName evidence="2">Uncharacterized protein</fullName>
    </submittedName>
</protein>
<feature type="compositionally biased region" description="Low complexity" evidence="1">
    <location>
        <begin position="277"/>
        <end position="289"/>
    </location>
</feature>
<feature type="compositionally biased region" description="Basic and acidic residues" evidence="1">
    <location>
        <begin position="141"/>
        <end position="150"/>
    </location>
</feature>
<keyword evidence="3" id="KW-1185">Reference proteome</keyword>
<accession>E3NCQ8</accession>